<dbReference type="Pfam" id="PF00005">
    <property type="entry name" value="ABC_tran"/>
    <property type="match status" value="1"/>
</dbReference>
<comment type="subcellular location">
    <subcellularLocation>
        <location evidence="1 11">Cell membrane</location>
        <topology evidence="1 11">Multi-pass membrane protein</topology>
    </subcellularLocation>
</comment>
<evidence type="ECO:0000259" key="13">
    <source>
        <dbReference type="PROSITE" id="PS50928"/>
    </source>
</evidence>
<dbReference type="PROSITE" id="PS50928">
    <property type="entry name" value="ABC_TM1"/>
    <property type="match status" value="1"/>
</dbReference>
<keyword evidence="4 10" id="KW-0500">Molybdenum</keyword>
<comment type="similarity">
    <text evidence="11">Belongs to the binding-protein-dependent transport system permease family.</text>
</comment>
<accession>A0A4Q9V2I9</accession>
<dbReference type="GO" id="GO:0015689">
    <property type="term" value="P:molybdate ion transport"/>
    <property type="evidence" value="ECO:0007669"/>
    <property type="project" value="InterPro"/>
</dbReference>
<dbReference type="PANTHER" id="PTHR30183:SF3">
    <property type="entry name" value="MOLYBDENUM TRANSPORT SYSTEM PERMEASE PROTEIN MODB"/>
    <property type="match status" value="1"/>
</dbReference>
<dbReference type="SUPFAM" id="SSF50331">
    <property type="entry name" value="MOP-like"/>
    <property type="match status" value="1"/>
</dbReference>
<evidence type="ECO:0000256" key="5">
    <source>
        <dbReference type="ARBA" id="ARBA00022692"/>
    </source>
</evidence>
<dbReference type="RefSeq" id="WP_131279491.1">
    <property type="nucleotide sequence ID" value="NZ_JBHSLR010000009.1"/>
</dbReference>
<dbReference type="GO" id="GO:0055085">
    <property type="term" value="P:transmembrane transport"/>
    <property type="evidence" value="ECO:0007669"/>
    <property type="project" value="InterPro"/>
</dbReference>
<feature type="domain" description="ABC transporter" evidence="12">
    <location>
        <begin position="323"/>
        <end position="546"/>
    </location>
</feature>
<name>A0A4Q9V2I9_9ACTO</name>
<evidence type="ECO:0000256" key="1">
    <source>
        <dbReference type="ARBA" id="ARBA00004651"/>
    </source>
</evidence>
<keyword evidence="6" id="KW-0547">Nucleotide-binding</keyword>
<dbReference type="InterPro" id="IPR003593">
    <property type="entry name" value="AAA+_ATPase"/>
</dbReference>
<dbReference type="OrthoDB" id="9774448at2"/>
<dbReference type="PROSITE" id="PS50893">
    <property type="entry name" value="ABC_TRANSPORTER_2"/>
    <property type="match status" value="1"/>
</dbReference>
<feature type="domain" description="ABC transmembrane type-1" evidence="13">
    <location>
        <begin position="48"/>
        <end position="255"/>
    </location>
</feature>
<dbReference type="Gene3D" id="1.10.3720.10">
    <property type="entry name" value="MetI-like"/>
    <property type="match status" value="1"/>
</dbReference>
<evidence type="ECO:0000259" key="12">
    <source>
        <dbReference type="PROSITE" id="PS50893"/>
    </source>
</evidence>
<dbReference type="PROSITE" id="PS51866">
    <property type="entry name" value="MOP"/>
    <property type="match status" value="1"/>
</dbReference>
<comment type="caution">
    <text evidence="15">The sequence shown here is derived from an EMBL/GenBank/DDBJ whole genome shotgun (WGS) entry which is preliminary data.</text>
</comment>
<dbReference type="Gene3D" id="3.40.50.300">
    <property type="entry name" value="P-loop containing nucleotide triphosphate hydrolases"/>
    <property type="match status" value="1"/>
</dbReference>
<dbReference type="InterPro" id="IPR035906">
    <property type="entry name" value="MetI-like_sf"/>
</dbReference>
<dbReference type="PROSITE" id="PS00211">
    <property type="entry name" value="ABC_TRANSPORTER_1"/>
    <property type="match status" value="1"/>
</dbReference>
<evidence type="ECO:0000256" key="11">
    <source>
        <dbReference type="RuleBase" id="RU363032"/>
    </source>
</evidence>
<evidence type="ECO:0000256" key="4">
    <source>
        <dbReference type="ARBA" id="ARBA00022505"/>
    </source>
</evidence>
<dbReference type="InterPro" id="IPR027417">
    <property type="entry name" value="P-loop_NTPase"/>
</dbReference>
<evidence type="ECO:0000256" key="10">
    <source>
        <dbReference type="PROSITE-ProRule" id="PRU01213"/>
    </source>
</evidence>
<evidence type="ECO:0000256" key="2">
    <source>
        <dbReference type="ARBA" id="ARBA00022448"/>
    </source>
</evidence>
<keyword evidence="16" id="KW-1185">Reference proteome</keyword>
<dbReference type="GO" id="GO:0016887">
    <property type="term" value="F:ATP hydrolysis activity"/>
    <property type="evidence" value="ECO:0007669"/>
    <property type="project" value="InterPro"/>
</dbReference>
<dbReference type="InterPro" id="IPR008995">
    <property type="entry name" value="Mo/tungstate-bd_C_term_dom"/>
</dbReference>
<evidence type="ECO:0000313" key="16">
    <source>
        <dbReference type="Proteomes" id="UP000293036"/>
    </source>
</evidence>
<organism evidence="15 16">
    <name type="scientific">Arcanobacterium bovis</name>
    <dbReference type="NCBI Taxonomy" id="2529275"/>
    <lineage>
        <taxon>Bacteria</taxon>
        <taxon>Bacillati</taxon>
        <taxon>Actinomycetota</taxon>
        <taxon>Actinomycetes</taxon>
        <taxon>Actinomycetales</taxon>
        <taxon>Actinomycetaceae</taxon>
        <taxon>Arcanobacterium</taxon>
    </lineage>
</organism>
<keyword evidence="3" id="KW-1003">Cell membrane</keyword>
<dbReference type="AlphaFoldDB" id="A0A4Q9V2I9"/>
<dbReference type="GO" id="GO:0005524">
    <property type="term" value="F:ATP binding"/>
    <property type="evidence" value="ECO:0007669"/>
    <property type="project" value="UniProtKB-KW"/>
</dbReference>
<dbReference type="InterPro" id="IPR005116">
    <property type="entry name" value="Transp-assoc_OB_typ1"/>
</dbReference>
<gene>
    <name evidence="15" type="ORF">EZJ44_01755</name>
</gene>
<dbReference type="PANTHER" id="PTHR30183">
    <property type="entry name" value="MOLYBDENUM TRANSPORT SYSTEM PERMEASE PROTEIN MODB"/>
    <property type="match status" value="1"/>
</dbReference>
<sequence>MRFLPRWLLAPAMIAVVFLSLPLVAIAVRIPWSSFFTVLQSGAAQDAIELSLLTCAASTLLSVGLGFPLALVFGRAGEQGKLPWWLAVLRALVTVPLVMPPVVAGIALLTTFGRNGILGGSLSAFGISIPYTTCAVVLAQTFVSMPFLIVTVEAAVKTQGTAYERRAHHLGASRWRQFSRITVPLLMPSLLAGAALAAARSLGEFGATITFAGSMQGITRTLPLEVYLQREVNVDTALALSMVLISIALLLTLVTNALESYGSRRFRRSASVAAQILDDDAAAAVPAERSVLPQLQPSWPVLPPEQQMRSERQEQHEHYVRPAQPAQPWKIRVDVPDWNIDMEIASSTHKVLALIGPNGAGKSTTARFLAGDLPSNKLGSRCRSQIQAKIGFLQQNPALFPHMSVLHNVAFGPRCQGKTPQQALDIARQELVAVGMADFADFAPHELSGGQAQRIALAQALAVRPDLLVLDEPFAGIDFQAQSILRNIIHQRTRQGLGAVLITHELLDVVSLADDIAVLEQGRLVACAPIDSIINNPPNEFVASFLGVNLLVGEYFDEAVRVTSTLAVHSTDVDDIVSQGAIAAAIFDPAAVALHAHKTGGSPRNSWNGIVTRIQMQHATALVSVLIDGAHAIKALVTASAMVQLDLHEGKEVTAEVKATQVRITARD</sequence>
<keyword evidence="8 11" id="KW-1133">Transmembrane helix</keyword>
<feature type="transmembrane region" description="Helical" evidence="11">
    <location>
        <begin position="237"/>
        <end position="258"/>
    </location>
</feature>
<reference evidence="15 16" key="1">
    <citation type="submission" date="2019-02" db="EMBL/GenBank/DDBJ databases">
        <title>Arcanobacterium bovis sp. nov., isolated from the milk of a cow with mastitis.</title>
        <authorList>
            <person name="Sammra O."/>
            <person name="Foster G."/>
            <person name="Hassan A."/>
            <person name="Alssahen M."/>
            <person name="Laemmler C."/>
            <person name="Borowiak M."/>
            <person name="Malorny B."/>
            <person name="Abdulmawjood A."/>
        </authorList>
    </citation>
    <scope>NUCLEOTIDE SEQUENCE [LARGE SCALE GENOMIC DNA]</scope>
    <source>
        <strain evidence="15 16">C605018/01/1</strain>
    </source>
</reference>
<dbReference type="EMBL" id="SJDT01000001">
    <property type="protein sequence ID" value="TBW23875.1"/>
    <property type="molecule type" value="Genomic_DNA"/>
</dbReference>
<keyword evidence="9 11" id="KW-0472">Membrane</keyword>
<feature type="transmembrane region" description="Helical" evidence="11">
    <location>
        <begin position="85"/>
        <end position="109"/>
    </location>
</feature>
<dbReference type="SMART" id="SM00382">
    <property type="entry name" value="AAA"/>
    <property type="match status" value="1"/>
</dbReference>
<dbReference type="Pfam" id="PF00528">
    <property type="entry name" value="BPD_transp_1"/>
    <property type="match status" value="1"/>
</dbReference>
<feature type="domain" description="Mop" evidence="14">
    <location>
        <begin position="600"/>
        <end position="666"/>
    </location>
</feature>
<feature type="transmembrane region" description="Helical" evidence="11">
    <location>
        <begin position="129"/>
        <end position="156"/>
    </location>
</feature>
<evidence type="ECO:0000256" key="8">
    <source>
        <dbReference type="ARBA" id="ARBA00022989"/>
    </source>
</evidence>
<keyword evidence="7 15" id="KW-0067">ATP-binding</keyword>
<feature type="transmembrane region" description="Helical" evidence="11">
    <location>
        <begin position="51"/>
        <end position="73"/>
    </location>
</feature>
<dbReference type="InterPro" id="IPR017871">
    <property type="entry name" value="ABC_transporter-like_CS"/>
</dbReference>
<proteinExistence type="inferred from homology"/>
<dbReference type="CDD" id="cd06261">
    <property type="entry name" value="TM_PBP2"/>
    <property type="match status" value="1"/>
</dbReference>
<keyword evidence="2 11" id="KW-0813">Transport</keyword>
<dbReference type="InterPro" id="IPR004606">
    <property type="entry name" value="Mop_domain"/>
</dbReference>
<dbReference type="SUPFAM" id="SSF52540">
    <property type="entry name" value="P-loop containing nucleoside triphosphate hydrolases"/>
    <property type="match status" value="1"/>
</dbReference>
<dbReference type="GO" id="GO:0005886">
    <property type="term" value="C:plasma membrane"/>
    <property type="evidence" value="ECO:0007669"/>
    <property type="project" value="UniProtKB-SubCell"/>
</dbReference>
<dbReference type="Gene3D" id="2.40.50.100">
    <property type="match status" value="1"/>
</dbReference>
<dbReference type="Pfam" id="PF03459">
    <property type="entry name" value="TOBE"/>
    <property type="match status" value="1"/>
</dbReference>
<dbReference type="SUPFAM" id="SSF161098">
    <property type="entry name" value="MetI-like"/>
    <property type="match status" value="1"/>
</dbReference>
<evidence type="ECO:0000259" key="14">
    <source>
        <dbReference type="PROSITE" id="PS51866"/>
    </source>
</evidence>
<evidence type="ECO:0000256" key="9">
    <source>
        <dbReference type="ARBA" id="ARBA00023136"/>
    </source>
</evidence>
<protein>
    <submittedName>
        <fullName evidence="15">ATP-binding cassette domain-containing protein</fullName>
    </submittedName>
</protein>
<evidence type="ECO:0000256" key="3">
    <source>
        <dbReference type="ARBA" id="ARBA00022475"/>
    </source>
</evidence>
<dbReference type="Proteomes" id="UP000293036">
    <property type="component" value="Unassembled WGS sequence"/>
</dbReference>
<evidence type="ECO:0000256" key="7">
    <source>
        <dbReference type="ARBA" id="ARBA00022840"/>
    </source>
</evidence>
<dbReference type="InterPro" id="IPR003439">
    <property type="entry name" value="ABC_transporter-like_ATP-bd"/>
</dbReference>
<keyword evidence="5 11" id="KW-0812">Transmembrane</keyword>
<dbReference type="InterPro" id="IPR000515">
    <property type="entry name" value="MetI-like"/>
</dbReference>
<evidence type="ECO:0000313" key="15">
    <source>
        <dbReference type="EMBL" id="TBW23875.1"/>
    </source>
</evidence>
<evidence type="ECO:0000256" key="6">
    <source>
        <dbReference type="ARBA" id="ARBA00022741"/>
    </source>
</evidence>